<dbReference type="PROSITE" id="PS50921">
    <property type="entry name" value="ANTAR"/>
    <property type="match status" value="1"/>
</dbReference>
<dbReference type="RefSeq" id="WP_268075209.1">
    <property type="nucleotide sequence ID" value="NZ_CP109965.1"/>
</dbReference>
<dbReference type="EMBL" id="CP109965">
    <property type="protein sequence ID" value="WAJ70864.1"/>
    <property type="molecule type" value="Genomic_DNA"/>
</dbReference>
<gene>
    <name evidence="2" type="ORF">OLW01_03375</name>
</gene>
<sequence length="201" mass="22857">MQNQYKSNNSNGLKVLLLIEHPHYDHDLQNALLTCGYHVYPRLTTCSILKVVDEVIPDVIILDVDKLSNESIHSLVILNQIDPKPMVVFTEFSDQIMIQKLLNSQINAYIVGDKLPHHVGPTIQVAIARFKQVQSLQSELIETKRKLDGRKWIDKAKGILMQHKGLSEDQAYKTLRKMAMDNSQKMDDVAKNIVSVMQAVN</sequence>
<reference evidence="2" key="1">
    <citation type="submission" date="2022-10" db="EMBL/GenBank/DDBJ databases">
        <title>Catenovulum adriacola sp. nov. isolated in the Harbour of Susak.</title>
        <authorList>
            <person name="Schoch T."/>
            <person name="Reich S.J."/>
            <person name="Stoeferle S."/>
            <person name="Flaiz M."/>
            <person name="Kazda M."/>
            <person name="Riedel C.U."/>
            <person name="Duerre P."/>
        </authorList>
    </citation>
    <scope>NUCLEOTIDE SEQUENCE</scope>
    <source>
        <strain evidence="2">TS8</strain>
    </source>
</reference>
<keyword evidence="3" id="KW-1185">Reference proteome</keyword>
<dbReference type="Gene3D" id="1.10.10.10">
    <property type="entry name" value="Winged helix-like DNA-binding domain superfamily/Winged helix DNA-binding domain"/>
    <property type="match status" value="1"/>
</dbReference>
<evidence type="ECO:0000313" key="3">
    <source>
        <dbReference type="Proteomes" id="UP001163726"/>
    </source>
</evidence>
<evidence type="ECO:0000259" key="1">
    <source>
        <dbReference type="PROSITE" id="PS50921"/>
    </source>
</evidence>
<accession>A0ABY7AR94</accession>
<dbReference type="Proteomes" id="UP001163726">
    <property type="component" value="Chromosome"/>
</dbReference>
<proteinExistence type="predicted"/>
<feature type="domain" description="ANTAR" evidence="1">
    <location>
        <begin position="133"/>
        <end position="194"/>
    </location>
</feature>
<dbReference type="SUPFAM" id="SSF52172">
    <property type="entry name" value="CheY-like"/>
    <property type="match status" value="1"/>
</dbReference>
<evidence type="ECO:0000313" key="2">
    <source>
        <dbReference type="EMBL" id="WAJ70864.1"/>
    </source>
</evidence>
<dbReference type="InterPro" id="IPR011006">
    <property type="entry name" value="CheY-like_superfamily"/>
</dbReference>
<dbReference type="PIRSF" id="PIRSF036382">
    <property type="entry name" value="RR_antiterm"/>
    <property type="match status" value="1"/>
</dbReference>
<dbReference type="InterPro" id="IPR005561">
    <property type="entry name" value="ANTAR"/>
</dbReference>
<dbReference type="SMART" id="SM01012">
    <property type="entry name" value="ANTAR"/>
    <property type="match status" value="1"/>
</dbReference>
<protein>
    <submittedName>
        <fullName evidence="2">ANTAR domain-containing protein</fullName>
    </submittedName>
</protein>
<organism evidence="2 3">
    <name type="scientific">Catenovulum adriaticum</name>
    <dbReference type="NCBI Taxonomy" id="2984846"/>
    <lineage>
        <taxon>Bacteria</taxon>
        <taxon>Pseudomonadati</taxon>
        <taxon>Pseudomonadota</taxon>
        <taxon>Gammaproteobacteria</taxon>
        <taxon>Alteromonadales</taxon>
        <taxon>Alteromonadaceae</taxon>
        <taxon>Catenovulum</taxon>
    </lineage>
</organism>
<dbReference type="InterPro" id="IPR036388">
    <property type="entry name" value="WH-like_DNA-bd_sf"/>
</dbReference>
<dbReference type="InterPro" id="IPR008327">
    <property type="entry name" value="Sig_transdc_resp-reg_antiterm"/>
</dbReference>
<dbReference type="Pfam" id="PF03861">
    <property type="entry name" value="ANTAR"/>
    <property type="match status" value="1"/>
</dbReference>
<name>A0ABY7AR94_9ALTE</name>